<proteinExistence type="predicted"/>
<name>A0ABR2DA53_9ROSI</name>
<accession>A0ABR2DA53</accession>
<dbReference type="EMBL" id="JBBPBM010000034">
    <property type="protein sequence ID" value="KAK8532584.1"/>
    <property type="molecule type" value="Genomic_DNA"/>
</dbReference>
<gene>
    <name evidence="1" type="ORF">V6N12_054021</name>
</gene>
<organism evidence="1 2">
    <name type="scientific">Hibiscus sabdariffa</name>
    <name type="common">roselle</name>
    <dbReference type="NCBI Taxonomy" id="183260"/>
    <lineage>
        <taxon>Eukaryota</taxon>
        <taxon>Viridiplantae</taxon>
        <taxon>Streptophyta</taxon>
        <taxon>Embryophyta</taxon>
        <taxon>Tracheophyta</taxon>
        <taxon>Spermatophyta</taxon>
        <taxon>Magnoliopsida</taxon>
        <taxon>eudicotyledons</taxon>
        <taxon>Gunneridae</taxon>
        <taxon>Pentapetalae</taxon>
        <taxon>rosids</taxon>
        <taxon>malvids</taxon>
        <taxon>Malvales</taxon>
        <taxon>Malvaceae</taxon>
        <taxon>Malvoideae</taxon>
        <taxon>Hibiscus</taxon>
    </lineage>
</organism>
<protein>
    <submittedName>
        <fullName evidence="1">Uncharacterized protein</fullName>
    </submittedName>
</protein>
<sequence>MYCRSGQLGNHPESSLGSESSFDFAACCSVTSQGLDGEISVCASYRESCCRLLSVDVFECVKFTDPLDLVVTMLLEDHDAEIVG</sequence>
<keyword evidence="2" id="KW-1185">Reference proteome</keyword>
<evidence type="ECO:0000313" key="2">
    <source>
        <dbReference type="Proteomes" id="UP001472677"/>
    </source>
</evidence>
<reference evidence="1 2" key="1">
    <citation type="journal article" date="2024" name="G3 (Bethesda)">
        <title>Genome assembly of Hibiscus sabdariffa L. provides insights into metabolisms of medicinal natural products.</title>
        <authorList>
            <person name="Kim T."/>
        </authorList>
    </citation>
    <scope>NUCLEOTIDE SEQUENCE [LARGE SCALE GENOMIC DNA]</scope>
    <source>
        <strain evidence="1">TK-2024</strain>
        <tissue evidence="1">Old leaves</tissue>
    </source>
</reference>
<comment type="caution">
    <text evidence="1">The sequence shown here is derived from an EMBL/GenBank/DDBJ whole genome shotgun (WGS) entry which is preliminary data.</text>
</comment>
<evidence type="ECO:0000313" key="1">
    <source>
        <dbReference type="EMBL" id="KAK8532584.1"/>
    </source>
</evidence>
<dbReference type="Proteomes" id="UP001472677">
    <property type="component" value="Unassembled WGS sequence"/>
</dbReference>